<evidence type="ECO:0000313" key="2">
    <source>
        <dbReference type="Proteomes" id="UP000198858"/>
    </source>
</evidence>
<protein>
    <submittedName>
        <fullName evidence="1">Uncharacterized protein</fullName>
    </submittedName>
</protein>
<name>A0A1H1LD49_9FLAO</name>
<evidence type="ECO:0000313" key="1">
    <source>
        <dbReference type="EMBL" id="SDR72521.1"/>
    </source>
</evidence>
<sequence length="178" mass="20900">MDKGYEKEHFATFKIKSTVAEKFRKYSRGIGESHSMTLLLMLEFFEYNQIAPYESLGPRMQTLESAIKKRINALVAIVRDIEKNQTLPTKGMLDALFEGLPAQTKKKIIPSFEEAFRNSEINAKDRPKIQTEPDHKDIRFMLNRIELVKPRFGHSHWKLAMDTDEIKRLKTKYHVYHD</sequence>
<organism evidence="1 2">
    <name type="scientific">Christiangramia echinicola</name>
    <dbReference type="NCBI Taxonomy" id="279359"/>
    <lineage>
        <taxon>Bacteria</taxon>
        <taxon>Pseudomonadati</taxon>
        <taxon>Bacteroidota</taxon>
        <taxon>Flavobacteriia</taxon>
        <taxon>Flavobacteriales</taxon>
        <taxon>Flavobacteriaceae</taxon>
        <taxon>Christiangramia</taxon>
    </lineage>
</organism>
<reference evidence="1 2" key="1">
    <citation type="submission" date="2016-10" db="EMBL/GenBank/DDBJ databases">
        <authorList>
            <person name="Varghese N."/>
            <person name="Submissions S."/>
        </authorList>
    </citation>
    <scope>NUCLEOTIDE SEQUENCE [LARGE SCALE GENOMIC DNA]</scope>
    <source>
        <strain evidence="1 2">Mar_2010_102</strain>
    </source>
</reference>
<gene>
    <name evidence="1" type="ORF">SAMN04488552_0723</name>
</gene>
<proteinExistence type="predicted"/>
<dbReference type="InterPro" id="IPR048012">
    <property type="entry name" value="BfmA-like_N"/>
</dbReference>
<dbReference type="Proteomes" id="UP000198858">
    <property type="component" value="Chromosome I"/>
</dbReference>
<dbReference type="AlphaFoldDB" id="A0A1H1LD49"/>
<dbReference type="NCBIfam" id="NF041200">
    <property type="entry name" value="mob_BfmA_Nterm"/>
    <property type="match status" value="1"/>
</dbReference>
<dbReference type="RefSeq" id="WP_181949502.1">
    <property type="nucleotide sequence ID" value="NZ_LT629745.1"/>
</dbReference>
<keyword evidence="2" id="KW-1185">Reference proteome</keyword>
<accession>A0A1H1LD49</accession>
<dbReference type="EMBL" id="LT629745">
    <property type="protein sequence ID" value="SDR72521.1"/>
    <property type="molecule type" value="Genomic_DNA"/>
</dbReference>
<dbReference type="STRING" id="1250231.SAMN04488552_0723"/>